<evidence type="ECO:0000313" key="2">
    <source>
        <dbReference type="Proteomes" id="UP001157502"/>
    </source>
</evidence>
<accession>A0ACC2G5A0</accession>
<protein>
    <submittedName>
        <fullName evidence="1">Uncharacterized protein</fullName>
    </submittedName>
</protein>
<dbReference type="Proteomes" id="UP001157502">
    <property type="component" value="Chromosome 17"/>
</dbReference>
<keyword evidence="2" id="KW-1185">Reference proteome</keyword>
<dbReference type="EMBL" id="CM055744">
    <property type="protein sequence ID" value="KAJ7998715.1"/>
    <property type="molecule type" value="Genomic_DNA"/>
</dbReference>
<sequence length="622" mass="69648">MQYWGVFDGHAGSGCAIMASKLLHRLIRDRLGDIAHLMENPTTAPPICLAKNGSPYQADGKKGANANQEPEEPDAITDQSIRFHMEKAVSLESLVMGIIENSFKQMDELIEREKASYAISGGCCAIVAIHLMGKLYVANAGDSRAIIIRNNEVIPMSNEFTPESERQRLQYLGFLRPELLGNEFTHLEFPRRIQHKELGKKMLYRDHTMNGWAYKTIIEDDLKFPLIYGEGKKARVMATIGVTRGLGDHDLKVYNSNIYIKPFLSCCPEVIVYDLSKYEHGPNDVLVMGTDGLWDVTTDREVAEAVSSFLSCCEPTDPVRYTLAAQELLMRSRGVLKERGWRLPNEGLGSGDDITCFVIPLSAKLGEPAASTWRPSRLPGFCNTSLTHPSSPGCICSVRVSQVFGDITRLTKDREVSREENLNSGQKTAMAAIRKKLVIVGDGACGKTCLLIVFSKDQFPEVYVPTVFENYIADIEVDSKQVELALWDTAGQEDYDRLRPLSYPDTDVILMCFSIDSPDSLENIPEKWTPEVKHFCPNVPIILVGNKKDLRNDEHTRRELAKMKQEPVKPEEGRDMANRISAFGYLECSAKTKDGVREVFEMATRAALQVRKRKKRGACLLL</sequence>
<reference evidence="1" key="1">
    <citation type="submission" date="2021-05" db="EMBL/GenBank/DDBJ databases">
        <authorList>
            <person name="Pan Q."/>
            <person name="Jouanno E."/>
            <person name="Zahm M."/>
            <person name="Klopp C."/>
            <person name="Cabau C."/>
            <person name="Louis A."/>
            <person name="Berthelot C."/>
            <person name="Parey E."/>
            <person name="Roest Crollius H."/>
            <person name="Montfort J."/>
            <person name="Robinson-Rechavi M."/>
            <person name="Bouchez O."/>
            <person name="Lampietro C."/>
            <person name="Lopez Roques C."/>
            <person name="Donnadieu C."/>
            <person name="Postlethwait J."/>
            <person name="Bobe J."/>
            <person name="Dillon D."/>
            <person name="Chandos A."/>
            <person name="von Hippel F."/>
            <person name="Guiguen Y."/>
        </authorList>
    </citation>
    <scope>NUCLEOTIDE SEQUENCE</scope>
    <source>
        <strain evidence="1">YG-Jan2019</strain>
    </source>
</reference>
<comment type="caution">
    <text evidence="1">The sequence shown here is derived from an EMBL/GenBank/DDBJ whole genome shotgun (WGS) entry which is preliminary data.</text>
</comment>
<evidence type="ECO:0000313" key="1">
    <source>
        <dbReference type="EMBL" id="KAJ7998715.1"/>
    </source>
</evidence>
<proteinExistence type="predicted"/>
<organism evidence="1 2">
    <name type="scientific">Dallia pectoralis</name>
    <name type="common">Alaska blackfish</name>
    <dbReference type="NCBI Taxonomy" id="75939"/>
    <lineage>
        <taxon>Eukaryota</taxon>
        <taxon>Metazoa</taxon>
        <taxon>Chordata</taxon>
        <taxon>Craniata</taxon>
        <taxon>Vertebrata</taxon>
        <taxon>Euteleostomi</taxon>
        <taxon>Actinopterygii</taxon>
        <taxon>Neopterygii</taxon>
        <taxon>Teleostei</taxon>
        <taxon>Protacanthopterygii</taxon>
        <taxon>Esociformes</taxon>
        <taxon>Umbridae</taxon>
        <taxon>Dallia</taxon>
    </lineage>
</organism>
<name>A0ACC2G5A0_DALPE</name>
<gene>
    <name evidence="1" type="ORF">DPEC_G00207760</name>
</gene>